<protein>
    <submittedName>
        <fullName evidence="1">Uncharacterized protein</fullName>
    </submittedName>
</protein>
<gene>
    <name evidence="1" type="ORF">HUJ06_001417</name>
</gene>
<comment type="caution">
    <text evidence="1">The sequence shown here is derived from an EMBL/GenBank/DDBJ whole genome shotgun (WGS) entry which is preliminary data.</text>
</comment>
<keyword evidence="2" id="KW-1185">Reference proteome</keyword>
<dbReference type="EMBL" id="DUZY01000006">
    <property type="protein sequence ID" value="DAD43187.1"/>
    <property type="molecule type" value="Genomic_DNA"/>
</dbReference>
<accession>A0A822ZE69</accession>
<evidence type="ECO:0000313" key="1">
    <source>
        <dbReference type="EMBL" id="DAD43187.1"/>
    </source>
</evidence>
<proteinExistence type="predicted"/>
<dbReference type="AlphaFoldDB" id="A0A822ZE69"/>
<organism evidence="1 2">
    <name type="scientific">Nelumbo nucifera</name>
    <name type="common">Sacred lotus</name>
    <dbReference type="NCBI Taxonomy" id="4432"/>
    <lineage>
        <taxon>Eukaryota</taxon>
        <taxon>Viridiplantae</taxon>
        <taxon>Streptophyta</taxon>
        <taxon>Embryophyta</taxon>
        <taxon>Tracheophyta</taxon>
        <taxon>Spermatophyta</taxon>
        <taxon>Magnoliopsida</taxon>
        <taxon>Proteales</taxon>
        <taxon>Nelumbonaceae</taxon>
        <taxon>Nelumbo</taxon>
    </lineage>
</organism>
<name>A0A822ZE69_NELNU</name>
<reference evidence="1 2" key="1">
    <citation type="journal article" date="2020" name="Mol. Biol. Evol.">
        <title>Distinct Expression and Methylation Patterns for Genes with Different Fates following a Single Whole-Genome Duplication in Flowering Plants.</title>
        <authorList>
            <person name="Shi T."/>
            <person name="Rahmani R.S."/>
            <person name="Gugger P.F."/>
            <person name="Wang M."/>
            <person name="Li H."/>
            <person name="Zhang Y."/>
            <person name="Li Z."/>
            <person name="Wang Q."/>
            <person name="Van de Peer Y."/>
            <person name="Marchal K."/>
            <person name="Chen J."/>
        </authorList>
    </citation>
    <scope>NUCLEOTIDE SEQUENCE [LARGE SCALE GENOMIC DNA]</scope>
    <source>
        <tissue evidence="1">Leaf</tissue>
    </source>
</reference>
<dbReference type="Proteomes" id="UP000607653">
    <property type="component" value="Unassembled WGS sequence"/>
</dbReference>
<sequence>MFLSTDSGFFFISYHYLFILKVTCTMHELVSIYGSN</sequence>
<evidence type="ECO:0000313" key="2">
    <source>
        <dbReference type="Proteomes" id="UP000607653"/>
    </source>
</evidence>